<feature type="compositionally biased region" description="Polar residues" evidence="1">
    <location>
        <begin position="70"/>
        <end position="87"/>
    </location>
</feature>
<dbReference type="Proteomes" id="UP000027222">
    <property type="component" value="Unassembled WGS sequence"/>
</dbReference>
<feature type="region of interest" description="Disordered" evidence="1">
    <location>
        <begin position="70"/>
        <end position="93"/>
    </location>
</feature>
<evidence type="ECO:0000313" key="2">
    <source>
        <dbReference type="EMBL" id="KDR78643.1"/>
    </source>
</evidence>
<proteinExistence type="predicted"/>
<gene>
    <name evidence="2" type="ORF">GALMADRAFT_244115</name>
</gene>
<evidence type="ECO:0000256" key="1">
    <source>
        <dbReference type="SAM" id="MobiDB-lite"/>
    </source>
</evidence>
<dbReference type="EMBL" id="KL142374">
    <property type="protein sequence ID" value="KDR78643.1"/>
    <property type="molecule type" value="Genomic_DNA"/>
</dbReference>
<organism evidence="2 3">
    <name type="scientific">Galerina marginata (strain CBS 339.88)</name>
    <dbReference type="NCBI Taxonomy" id="685588"/>
    <lineage>
        <taxon>Eukaryota</taxon>
        <taxon>Fungi</taxon>
        <taxon>Dikarya</taxon>
        <taxon>Basidiomycota</taxon>
        <taxon>Agaricomycotina</taxon>
        <taxon>Agaricomycetes</taxon>
        <taxon>Agaricomycetidae</taxon>
        <taxon>Agaricales</taxon>
        <taxon>Agaricineae</taxon>
        <taxon>Strophariaceae</taxon>
        <taxon>Galerina</taxon>
    </lineage>
</organism>
<evidence type="ECO:0000313" key="3">
    <source>
        <dbReference type="Proteomes" id="UP000027222"/>
    </source>
</evidence>
<dbReference type="AlphaFoldDB" id="A0A067TI34"/>
<dbReference type="HOGENOM" id="CLU_1981759_0_0_1"/>
<protein>
    <submittedName>
        <fullName evidence="2">Uncharacterized protein</fullName>
    </submittedName>
</protein>
<feature type="region of interest" description="Disordered" evidence="1">
    <location>
        <begin position="1"/>
        <end position="48"/>
    </location>
</feature>
<sequence length="126" mass="13905">MPVSTTTPFALFPLASSSSSSSQRATPAKRHKSNENEKENALPPIKAHVYHHPTPPIVIVSQHGRRFDSLSVSDGSHYSNSDSGSYTEDQERDALRAGLKEAYDNFSKTVWTDESYSIEAVSIPIR</sequence>
<dbReference type="OrthoDB" id="3071704at2759"/>
<name>A0A067TI34_GALM3</name>
<reference evidence="3" key="1">
    <citation type="journal article" date="2014" name="Proc. Natl. Acad. Sci. U.S.A.">
        <title>Extensive sampling of basidiomycete genomes demonstrates inadequacy of the white-rot/brown-rot paradigm for wood decay fungi.</title>
        <authorList>
            <person name="Riley R."/>
            <person name="Salamov A.A."/>
            <person name="Brown D.W."/>
            <person name="Nagy L.G."/>
            <person name="Floudas D."/>
            <person name="Held B.W."/>
            <person name="Levasseur A."/>
            <person name="Lombard V."/>
            <person name="Morin E."/>
            <person name="Otillar R."/>
            <person name="Lindquist E.A."/>
            <person name="Sun H."/>
            <person name="LaButti K.M."/>
            <person name="Schmutz J."/>
            <person name="Jabbour D."/>
            <person name="Luo H."/>
            <person name="Baker S.E."/>
            <person name="Pisabarro A.G."/>
            <person name="Walton J.D."/>
            <person name="Blanchette R.A."/>
            <person name="Henrissat B."/>
            <person name="Martin F."/>
            <person name="Cullen D."/>
            <person name="Hibbett D.S."/>
            <person name="Grigoriev I.V."/>
        </authorList>
    </citation>
    <scope>NUCLEOTIDE SEQUENCE [LARGE SCALE GENOMIC DNA]</scope>
    <source>
        <strain evidence="3">CBS 339.88</strain>
    </source>
</reference>
<accession>A0A067TI34</accession>
<keyword evidence="3" id="KW-1185">Reference proteome</keyword>